<protein>
    <recommendedName>
        <fullName evidence="8">Probable membrane transporter protein</fullName>
    </recommendedName>
</protein>
<comment type="similarity">
    <text evidence="2 8">Belongs to the 4-toluene sulfonate uptake permease (TSUP) (TC 2.A.102) family.</text>
</comment>
<keyword evidence="6 8" id="KW-1133">Transmembrane helix</keyword>
<comment type="subcellular location">
    <subcellularLocation>
        <location evidence="1 8">Cell membrane</location>
        <topology evidence="1 8">Multi-pass membrane protein</topology>
    </subcellularLocation>
</comment>
<keyword evidence="5 8" id="KW-0812">Transmembrane</keyword>
<dbReference type="InterPro" id="IPR052017">
    <property type="entry name" value="TSUP"/>
</dbReference>
<dbReference type="InterPro" id="IPR002781">
    <property type="entry name" value="TM_pro_TauE-like"/>
</dbReference>
<feature type="transmembrane region" description="Helical" evidence="8">
    <location>
        <begin position="137"/>
        <end position="163"/>
    </location>
</feature>
<name>A0A7W6K379_9HYPH</name>
<gene>
    <name evidence="9" type="ORF">GGQ66_002924</name>
</gene>
<reference evidence="9 10" key="1">
    <citation type="submission" date="2020-08" db="EMBL/GenBank/DDBJ databases">
        <title>Genomic Encyclopedia of Type Strains, Phase IV (KMG-IV): sequencing the most valuable type-strain genomes for metagenomic binning, comparative biology and taxonomic classification.</title>
        <authorList>
            <person name="Goeker M."/>
        </authorList>
    </citation>
    <scope>NUCLEOTIDE SEQUENCE [LARGE SCALE GENOMIC DNA]</scope>
    <source>
        <strain evidence="9 10">DSM 26385</strain>
    </source>
</reference>
<evidence type="ECO:0000256" key="3">
    <source>
        <dbReference type="ARBA" id="ARBA00022448"/>
    </source>
</evidence>
<dbReference type="AlphaFoldDB" id="A0A7W6K379"/>
<dbReference type="Pfam" id="PF01925">
    <property type="entry name" value="TauE"/>
    <property type="match status" value="1"/>
</dbReference>
<keyword evidence="7 8" id="KW-0472">Membrane</keyword>
<keyword evidence="3" id="KW-0813">Transport</keyword>
<dbReference type="Proteomes" id="UP000584824">
    <property type="component" value="Unassembled WGS sequence"/>
</dbReference>
<feature type="transmembrane region" description="Helical" evidence="8">
    <location>
        <begin position="105"/>
        <end position="125"/>
    </location>
</feature>
<evidence type="ECO:0000256" key="6">
    <source>
        <dbReference type="ARBA" id="ARBA00022989"/>
    </source>
</evidence>
<dbReference type="PANTHER" id="PTHR30269:SF37">
    <property type="entry name" value="MEMBRANE TRANSPORTER PROTEIN"/>
    <property type="match status" value="1"/>
</dbReference>
<comment type="caution">
    <text evidence="9">The sequence shown here is derived from an EMBL/GenBank/DDBJ whole genome shotgun (WGS) entry which is preliminary data.</text>
</comment>
<feature type="transmembrane region" description="Helical" evidence="8">
    <location>
        <begin position="12"/>
        <end position="39"/>
    </location>
</feature>
<proteinExistence type="inferred from homology"/>
<evidence type="ECO:0000256" key="2">
    <source>
        <dbReference type="ARBA" id="ARBA00009142"/>
    </source>
</evidence>
<feature type="transmembrane region" description="Helical" evidence="8">
    <location>
        <begin position="175"/>
        <end position="208"/>
    </location>
</feature>
<accession>A0A7W6K379</accession>
<feature type="transmembrane region" description="Helical" evidence="8">
    <location>
        <begin position="229"/>
        <end position="249"/>
    </location>
</feature>
<dbReference type="EMBL" id="JACIDU010000011">
    <property type="protein sequence ID" value="MBB4104350.1"/>
    <property type="molecule type" value="Genomic_DNA"/>
</dbReference>
<evidence type="ECO:0000256" key="4">
    <source>
        <dbReference type="ARBA" id="ARBA00022475"/>
    </source>
</evidence>
<evidence type="ECO:0000256" key="7">
    <source>
        <dbReference type="ARBA" id="ARBA00023136"/>
    </source>
</evidence>
<dbReference type="PANTHER" id="PTHR30269">
    <property type="entry name" value="TRANSMEMBRANE PROTEIN YFCA"/>
    <property type="match status" value="1"/>
</dbReference>
<keyword evidence="4 8" id="KW-1003">Cell membrane</keyword>
<evidence type="ECO:0000256" key="5">
    <source>
        <dbReference type="ARBA" id="ARBA00022692"/>
    </source>
</evidence>
<feature type="transmembrane region" description="Helical" evidence="8">
    <location>
        <begin position="80"/>
        <end position="99"/>
    </location>
</feature>
<evidence type="ECO:0000256" key="1">
    <source>
        <dbReference type="ARBA" id="ARBA00004651"/>
    </source>
</evidence>
<evidence type="ECO:0000313" key="9">
    <source>
        <dbReference type="EMBL" id="MBB4104350.1"/>
    </source>
</evidence>
<organism evidence="9 10">
    <name type="scientific">Allorhizobium borbori</name>
    <dbReference type="NCBI Taxonomy" id="485907"/>
    <lineage>
        <taxon>Bacteria</taxon>
        <taxon>Pseudomonadati</taxon>
        <taxon>Pseudomonadota</taxon>
        <taxon>Alphaproteobacteria</taxon>
        <taxon>Hyphomicrobiales</taxon>
        <taxon>Rhizobiaceae</taxon>
        <taxon>Rhizobium/Agrobacterium group</taxon>
        <taxon>Allorhizobium</taxon>
    </lineage>
</organism>
<evidence type="ECO:0000313" key="10">
    <source>
        <dbReference type="Proteomes" id="UP000584824"/>
    </source>
</evidence>
<keyword evidence="10" id="KW-1185">Reference proteome</keyword>
<dbReference type="GO" id="GO:0005886">
    <property type="term" value="C:plasma membrane"/>
    <property type="evidence" value="ECO:0007669"/>
    <property type="project" value="UniProtKB-SubCell"/>
</dbReference>
<sequence length="250" mass="25397">MSFLATAGLTEGAAALLVAVALMAGLARGFSGFGAALIYMPLASAVVGPKIAAVSLLVADAVMTVGMLPEGWRKANRHEALLMLAGAVVGIPLGAMALANLPTMVLRWGICLMVFLMLALLLSGWRYRQSPTAPLTVAVGAVSGFFGGAAQLGGPAVVAYWLGGALPAANMRASIVLYFGMATIISGISYFTGGLFVLQAFVVALIVGPSYGIGLYAGSRLFGLASEATFRRICLGLIAAAGILGLPIFG</sequence>
<dbReference type="RefSeq" id="WP_183793431.1">
    <property type="nucleotide sequence ID" value="NZ_JACIDU010000011.1"/>
</dbReference>
<evidence type="ECO:0000256" key="8">
    <source>
        <dbReference type="RuleBase" id="RU363041"/>
    </source>
</evidence>